<keyword evidence="2" id="KW-1185">Reference proteome</keyword>
<dbReference type="OrthoDB" id="286727at2"/>
<reference evidence="1 2" key="1">
    <citation type="submission" date="2019-02" db="EMBL/GenBank/DDBJ databases">
        <title>Deep-cultivation of Planctomycetes and their phenomic and genomic characterization uncovers novel biology.</title>
        <authorList>
            <person name="Wiegand S."/>
            <person name="Jogler M."/>
            <person name="Boedeker C."/>
            <person name="Pinto D."/>
            <person name="Vollmers J."/>
            <person name="Rivas-Marin E."/>
            <person name="Kohn T."/>
            <person name="Peeters S.H."/>
            <person name="Heuer A."/>
            <person name="Rast P."/>
            <person name="Oberbeckmann S."/>
            <person name="Bunk B."/>
            <person name="Jeske O."/>
            <person name="Meyerdierks A."/>
            <person name="Storesund J.E."/>
            <person name="Kallscheuer N."/>
            <person name="Luecker S."/>
            <person name="Lage O.M."/>
            <person name="Pohl T."/>
            <person name="Merkel B.J."/>
            <person name="Hornburger P."/>
            <person name="Mueller R.-W."/>
            <person name="Bruemmer F."/>
            <person name="Labrenz M."/>
            <person name="Spormann A.M."/>
            <person name="Op den Camp H."/>
            <person name="Overmann J."/>
            <person name="Amann R."/>
            <person name="Jetten M.S.M."/>
            <person name="Mascher T."/>
            <person name="Medema M.H."/>
            <person name="Devos D.P."/>
            <person name="Kaster A.-K."/>
            <person name="Ovreas L."/>
            <person name="Rohde M."/>
            <person name="Galperin M.Y."/>
            <person name="Jogler C."/>
        </authorList>
    </citation>
    <scope>NUCLEOTIDE SEQUENCE [LARGE SCALE GENOMIC DNA]</scope>
    <source>
        <strain evidence="1 2">Pan181</strain>
    </source>
</reference>
<dbReference type="Proteomes" id="UP000315750">
    <property type="component" value="Chromosome"/>
</dbReference>
<protein>
    <recommendedName>
        <fullName evidence="3">Carboxypeptidase regulatory-like domain-containing protein</fullName>
    </recommendedName>
</protein>
<proteinExistence type="predicted"/>
<dbReference type="AlphaFoldDB" id="A0A518APK2"/>
<dbReference type="PROSITE" id="PS51257">
    <property type="entry name" value="PROKAR_LIPOPROTEIN"/>
    <property type="match status" value="1"/>
</dbReference>
<sequence length="152" mass="16162">MTHPAKNISRYLVAGITTVILATLVGCDSKSYDLVEVSGVVTLDGKPIPGTIVNYQPIASESDSPGPGSVGRCDESGHYTLETIHGESGAVPGSHRIRIYSYSPESPVASDSPVGMQKEQFPERYNYRSELTIDIGPDGTDAADFKLSTDGQ</sequence>
<evidence type="ECO:0000313" key="2">
    <source>
        <dbReference type="Proteomes" id="UP000315750"/>
    </source>
</evidence>
<dbReference type="RefSeq" id="WP_145247360.1">
    <property type="nucleotide sequence ID" value="NZ_CP036278.1"/>
</dbReference>
<accession>A0A518APK2</accession>
<gene>
    <name evidence="1" type="ORF">Pan181_28650</name>
</gene>
<evidence type="ECO:0008006" key="3">
    <source>
        <dbReference type="Google" id="ProtNLM"/>
    </source>
</evidence>
<name>A0A518APK2_9BACT</name>
<dbReference type="EMBL" id="CP036278">
    <property type="protein sequence ID" value="QDU56655.1"/>
    <property type="molecule type" value="Genomic_DNA"/>
</dbReference>
<dbReference type="KEGG" id="amuc:Pan181_28650"/>
<organism evidence="1 2">
    <name type="scientific">Aeoliella mucimassa</name>
    <dbReference type="NCBI Taxonomy" id="2527972"/>
    <lineage>
        <taxon>Bacteria</taxon>
        <taxon>Pseudomonadati</taxon>
        <taxon>Planctomycetota</taxon>
        <taxon>Planctomycetia</taxon>
        <taxon>Pirellulales</taxon>
        <taxon>Lacipirellulaceae</taxon>
        <taxon>Aeoliella</taxon>
    </lineage>
</organism>
<evidence type="ECO:0000313" key="1">
    <source>
        <dbReference type="EMBL" id="QDU56655.1"/>
    </source>
</evidence>